<dbReference type="EMBL" id="BTGU01000072">
    <property type="protein sequence ID" value="GMN57764.1"/>
    <property type="molecule type" value="Genomic_DNA"/>
</dbReference>
<dbReference type="Gramene" id="FCD_00032221-RA">
    <property type="protein sequence ID" value="FCD_00032221-RA:cds"/>
    <property type="gene ID" value="FCD_00032221"/>
</dbReference>
<evidence type="ECO:0000313" key="1">
    <source>
        <dbReference type="EMBL" id="GMN57764.1"/>
    </source>
</evidence>
<gene>
    <name evidence="1" type="ORF">TIFTF001_026867</name>
</gene>
<dbReference type="AlphaFoldDB" id="A0AA88DMZ2"/>
<reference evidence="1" key="1">
    <citation type="submission" date="2023-07" db="EMBL/GenBank/DDBJ databases">
        <title>draft genome sequence of fig (Ficus carica).</title>
        <authorList>
            <person name="Takahashi T."/>
            <person name="Nishimura K."/>
        </authorList>
    </citation>
    <scope>NUCLEOTIDE SEQUENCE</scope>
</reference>
<protein>
    <submittedName>
        <fullName evidence="1">Uncharacterized protein</fullName>
    </submittedName>
</protein>
<comment type="caution">
    <text evidence="1">The sequence shown here is derived from an EMBL/GenBank/DDBJ whole genome shotgun (WGS) entry which is preliminary data.</text>
</comment>
<organism evidence="1 2">
    <name type="scientific">Ficus carica</name>
    <name type="common">Common fig</name>
    <dbReference type="NCBI Taxonomy" id="3494"/>
    <lineage>
        <taxon>Eukaryota</taxon>
        <taxon>Viridiplantae</taxon>
        <taxon>Streptophyta</taxon>
        <taxon>Embryophyta</taxon>
        <taxon>Tracheophyta</taxon>
        <taxon>Spermatophyta</taxon>
        <taxon>Magnoliopsida</taxon>
        <taxon>eudicotyledons</taxon>
        <taxon>Gunneridae</taxon>
        <taxon>Pentapetalae</taxon>
        <taxon>rosids</taxon>
        <taxon>fabids</taxon>
        <taxon>Rosales</taxon>
        <taxon>Moraceae</taxon>
        <taxon>Ficeae</taxon>
        <taxon>Ficus</taxon>
    </lineage>
</organism>
<proteinExistence type="predicted"/>
<dbReference type="Proteomes" id="UP001187192">
    <property type="component" value="Unassembled WGS sequence"/>
</dbReference>
<sequence>MDWLGLIGPREYSGIACEKLPVTWTSQHWFSEFFVLALKPSTHVSLPLGCNLGDSTVTSCSNLKHEPERLMDTRSPK</sequence>
<evidence type="ECO:0000313" key="2">
    <source>
        <dbReference type="Proteomes" id="UP001187192"/>
    </source>
</evidence>
<accession>A0AA88DMZ2</accession>
<keyword evidence="2" id="KW-1185">Reference proteome</keyword>
<name>A0AA88DMZ2_FICCA</name>